<keyword evidence="5" id="KW-1185">Reference proteome</keyword>
<dbReference type="PANTHER" id="PTHR48010:SF55">
    <property type="entry name" value="OS01G0607900 PROTEIN"/>
    <property type="match status" value="1"/>
</dbReference>
<keyword evidence="2" id="KW-0677">Repeat</keyword>
<keyword evidence="1" id="KW-0433">Leucine-rich repeat</keyword>
<dbReference type="InterPro" id="IPR032675">
    <property type="entry name" value="LRR_dom_sf"/>
</dbReference>
<evidence type="ECO:0000256" key="1">
    <source>
        <dbReference type="ARBA" id="ARBA00022614"/>
    </source>
</evidence>
<dbReference type="AlphaFoldDB" id="A0A0E0CBG4"/>
<evidence type="ECO:0000313" key="4">
    <source>
        <dbReference type="EnsemblPlants" id="OMERI01G37190.2"/>
    </source>
</evidence>
<dbReference type="EnsemblPlants" id="OMERI01G37190.2">
    <property type="protein sequence ID" value="OMERI01G37190.2"/>
    <property type="gene ID" value="OMERI01G37190"/>
</dbReference>
<proteinExistence type="predicted"/>
<dbReference type="PANTHER" id="PTHR48010">
    <property type="entry name" value="OS05G0588300 PROTEIN"/>
    <property type="match status" value="1"/>
</dbReference>
<dbReference type="Pfam" id="PF08263">
    <property type="entry name" value="LRRNT_2"/>
    <property type="match status" value="1"/>
</dbReference>
<reference evidence="4" key="1">
    <citation type="submission" date="2015-04" db="UniProtKB">
        <authorList>
            <consortium name="EnsemblPlants"/>
        </authorList>
    </citation>
    <scope>IDENTIFICATION</scope>
</reference>
<dbReference type="InterPro" id="IPR050994">
    <property type="entry name" value="At_inactive_RLKs"/>
</dbReference>
<organism evidence="4">
    <name type="scientific">Oryza meridionalis</name>
    <dbReference type="NCBI Taxonomy" id="40149"/>
    <lineage>
        <taxon>Eukaryota</taxon>
        <taxon>Viridiplantae</taxon>
        <taxon>Streptophyta</taxon>
        <taxon>Embryophyta</taxon>
        <taxon>Tracheophyta</taxon>
        <taxon>Spermatophyta</taxon>
        <taxon>Magnoliopsida</taxon>
        <taxon>Liliopsida</taxon>
        <taxon>Poales</taxon>
        <taxon>Poaceae</taxon>
        <taxon>BOP clade</taxon>
        <taxon>Oryzoideae</taxon>
        <taxon>Oryzeae</taxon>
        <taxon>Oryzinae</taxon>
        <taxon>Oryza</taxon>
    </lineage>
</organism>
<sequence length="194" mass="21134">MSIKMRNGTAFFRFSAKRLTLSRLMRSGRAARAPLHDSNQIPCKAAIHASMPRSHAAPARPVTSDQSSASAMADGAKLLLWLLLLSSSPWCFCSELDVQCLETLYRSVIDPNGILKSSWNFVYTGTAGYICKFTGVECWHPDENRVLSLRLGNLGLQGPFPQGLQNCTSMIGLDLSSNNFSGPIPAGIATRFPI</sequence>
<accession>A0A0E0CBG4</accession>
<dbReference type="HOGENOM" id="CLU_1404466_0_0_1"/>
<evidence type="ECO:0000259" key="3">
    <source>
        <dbReference type="Pfam" id="PF08263"/>
    </source>
</evidence>
<protein>
    <recommendedName>
        <fullName evidence="3">Leucine-rich repeat-containing N-terminal plant-type domain-containing protein</fullName>
    </recommendedName>
</protein>
<dbReference type="Gramene" id="OMERI01G37190.2">
    <property type="protein sequence ID" value="OMERI01G37190.2"/>
    <property type="gene ID" value="OMERI01G37190"/>
</dbReference>
<dbReference type="Proteomes" id="UP000008021">
    <property type="component" value="Chromosome 1"/>
</dbReference>
<dbReference type="SUPFAM" id="SSF52058">
    <property type="entry name" value="L domain-like"/>
    <property type="match status" value="1"/>
</dbReference>
<name>A0A0E0CBG4_9ORYZ</name>
<evidence type="ECO:0000256" key="2">
    <source>
        <dbReference type="ARBA" id="ARBA00022737"/>
    </source>
</evidence>
<feature type="domain" description="Leucine-rich repeat-containing N-terminal plant-type" evidence="3">
    <location>
        <begin position="97"/>
        <end position="139"/>
    </location>
</feature>
<dbReference type="Gene3D" id="3.80.10.10">
    <property type="entry name" value="Ribonuclease Inhibitor"/>
    <property type="match status" value="1"/>
</dbReference>
<dbReference type="InterPro" id="IPR013210">
    <property type="entry name" value="LRR_N_plant-typ"/>
</dbReference>
<evidence type="ECO:0000313" key="5">
    <source>
        <dbReference type="Proteomes" id="UP000008021"/>
    </source>
</evidence>
<reference evidence="4" key="2">
    <citation type="submission" date="2018-05" db="EMBL/GenBank/DDBJ databases">
        <title>OmerRS3 (Oryza meridionalis Reference Sequence Version 3).</title>
        <authorList>
            <person name="Zhang J."/>
            <person name="Kudrna D."/>
            <person name="Lee S."/>
            <person name="Talag J."/>
            <person name="Welchert J."/>
            <person name="Wing R.A."/>
        </authorList>
    </citation>
    <scope>NUCLEOTIDE SEQUENCE [LARGE SCALE GENOMIC DNA]</scope>
    <source>
        <strain evidence="4">cv. OR44</strain>
    </source>
</reference>